<name>A0AAV9UVM7_9PEZI</name>
<dbReference type="InterPro" id="IPR006640">
    <property type="entry name" value="SprT-like_domain"/>
</dbReference>
<dbReference type="Proteomes" id="UP001375240">
    <property type="component" value="Unassembled WGS sequence"/>
</dbReference>
<feature type="region of interest" description="Disordered" evidence="1">
    <location>
        <begin position="1"/>
        <end position="119"/>
    </location>
</feature>
<organism evidence="3 4">
    <name type="scientific">Orbilia brochopaga</name>
    <dbReference type="NCBI Taxonomy" id="3140254"/>
    <lineage>
        <taxon>Eukaryota</taxon>
        <taxon>Fungi</taxon>
        <taxon>Dikarya</taxon>
        <taxon>Ascomycota</taxon>
        <taxon>Pezizomycotina</taxon>
        <taxon>Orbiliomycetes</taxon>
        <taxon>Orbiliales</taxon>
        <taxon>Orbiliaceae</taxon>
        <taxon>Orbilia</taxon>
    </lineage>
</organism>
<feature type="region of interest" description="Disordered" evidence="1">
    <location>
        <begin position="282"/>
        <end position="325"/>
    </location>
</feature>
<keyword evidence="4" id="KW-1185">Reference proteome</keyword>
<dbReference type="PANTHER" id="PTHR23099">
    <property type="entry name" value="TRANSCRIPTIONAL REGULATOR"/>
    <property type="match status" value="1"/>
</dbReference>
<dbReference type="GO" id="GO:0005634">
    <property type="term" value="C:nucleus"/>
    <property type="evidence" value="ECO:0007669"/>
    <property type="project" value="TreeGrafter"/>
</dbReference>
<evidence type="ECO:0000313" key="3">
    <source>
        <dbReference type="EMBL" id="KAK6349995.1"/>
    </source>
</evidence>
<dbReference type="SMART" id="SM00731">
    <property type="entry name" value="SprT"/>
    <property type="match status" value="1"/>
</dbReference>
<sequence length="633" mass="70202">MVKLSSRQTTHEQWLLETRQEPSIVASEPLSDDEPESIDAAREDSMYFSCEEEKPVGLPSLDDILRNLEPQPSSDAAVPEASDDEQQLKQQEEDEEYEPTPPVSSDEDPDFVAEDSNSDEDFVIDCRRRATVLGTASARRTMMPLAVDNDSDADGEVFAPAKNRRNTHNGFLSPTSAVKLNRTARWMPPTLFEDSEDVKLRERVDRSPRKQRSLAMTPKIVKKAPAAAAASLLESSDDIDSITLDLQGLTVGDEHLIDFVPNKSRRPPKITKRAASSSIFDLTDSESEIEPESMGRVTSKTPLKAHTPAKTPRGRPKGKTPAPRTVERLRRKDFEANRDQFAKDYLKLLDDTVNDGAVARLTANCGGLQLVWTNAKQTTAGTCLVQRVYRESLDSWLLQSCVITLEKKVCDDFDRVKETLAHEYTHACVDVLDFSPQPVKGEGPHGRCFKKWAKKVGEAMGIPIPDTCHNMTINYKFEYQCPGCDRIYRAHSRKKEWLTKRGCETCKRPLVQIKPVPRTAKKDGAAAGAGAGGLTAYQKFQKEAFAKLKAELPPGTPFKLGEMQKEVTKMWKAQKARTEAGGVSDLQTKLKAAAQGGDAAEPIVIGGEDDGEELEGNEDVYVRLENLVITLDD</sequence>
<dbReference type="Pfam" id="PF10263">
    <property type="entry name" value="SprT-like"/>
    <property type="match status" value="1"/>
</dbReference>
<evidence type="ECO:0000256" key="1">
    <source>
        <dbReference type="SAM" id="MobiDB-lite"/>
    </source>
</evidence>
<feature type="compositionally biased region" description="Acidic residues" evidence="1">
    <location>
        <begin position="105"/>
        <end position="119"/>
    </location>
</feature>
<gene>
    <name evidence="3" type="ORF">TWF696_006247</name>
</gene>
<evidence type="ECO:0000313" key="4">
    <source>
        <dbReference type="Proteomes" id="UP001375240"/>
    </source>
</evidence>
<proteinExistence type="predicted"/>
<feature type="compositionally biased region" description="Basic and acidic residues" evidence="1">
    <location>
        <begin position="39"/>
        <end position="55"/>
    </location>
</feature>
<reference evidence="3 4" key="1">
    <citation type="submission" date="2019-10" db="EMBL/GenBank/DDBJ databases">
        <authorList>
            <person name="Palmer J.M."/>
        </authorList>
    </citation>
    <scope>NUCLEOTIDE SEQUENCE [LARGE SCALE GENOMIC DNA]</scope>
    <source>
        <strain evidence="3 4">TWF696</strain>
    </source>
</reference>
<feature type="compositionally biased region" description="Polar residues" evidence="1">
    <location>
        <begin position="1"/>
        <end position="12"/>
    </location>
</feature>
<dbReference type="GO" id="GO:0006950">
    <property type="term" value="P:response to stress"/>
    <property type="evidence" value="ECO:0007669"/>
    <property type="project" value="UniProtKB-ARBA"/>
</dbReference>
<accession>A0AAV9UVM7</accession>
<comment type="caution">
    <text evidence="3">The sequence shown here is derived from an EMBL/GenBank/DDBJ whole genome shotgun (WGS) entry which is preliminary data.</text>
</comment>
<dbReference type="CDD" id="cd00084">
    <property type="entry name" value="HMG-box_SF"/>
    <property type="match status" value="1"/>
</dbReference>
<feature type="domain" description="SprT-like" evidence="2">
    <location>
        <begin position="382"/>
        <end position="513"/>
    </location>
</feature>
<dbReference type="EMBL" id="JAVHNQ010000004">
    <property type="protein sequence ID" value="KAK6349995.1"/>
    <property type="molecule type" value="Genomic_DNA"/>
</dbReference>
<dbReference type="PANTHER" id="PTHR23099:SF0">
    <property type="entry name" value="GERM CELL NUCLEAR ACIDIC PROTEIN"/>
    <property type="match status" value="1"/>
</dbReference>
<protein>
    <recommendedName>
        <fullName evidence="2">SprT-like domain-containing protein</fullName>
    </recommendedName>
</protein>
<dbReference type="AlphaFoldDB" id="A0AAV9UVM7"/>
<evidence type="ECO:0000259" key="2">
    <source>
        <dbReference type="SMART" id="SM00731"/>
    </source>
</evidence>